<dbReference type="KEGG" id="acan:ACA1_288490"/>
<keyword evidence="3" id="KW-1185">Reference proteome</keyword>
<dbReference type="STRING" id="1257118.L8HKE7"/>
<dbReference type="PANTHER" id="PTHR24068">
    <property type="entry name" value="UBIQUITIN-CONJUGATING ENZYME E2"/>
    <property type="match status" value="1"/>
</dbReference>
<dbReference type="EMBL" id="KB007805">
    <property type="protein sequence ID" value="ELR25128.1"/>
    <property type="molecule type" value="Genomic_DNA"/>
</dbReference>
<dbReference type="InterPro" id="IPR016135">
    <property type="entry name" value="UBQ-conjugating_enzyme/RWD"/>
</dbReference>
<protein>
    <submittedName>
        <fullName evidence="2">Ubiquitinconjugating enzyme subfamily protein</fullName>
    </submittedName>
</protein>
<dbReference type="Pfam" id="PF00179">
    <property type="entry name" value="UQ_con"/>
    <property type="match status" value="1"/>
</dbReference>
<dbReference type="AlphaFoldDB" id="L8HKE7"/>
<dbReference type="Gene3D" id="3.10.110.10">
    <property type="entry name" value="Ubiquitin Conjugating Enzyme"/>
    <property type="match status" value="1"/>
</dbReference>
<reference evidence="2 3" key="1">
    <citation type="journal article" date="2013" name="Genome Biol.">
        <title>Genome of Acanthamoeba castellanii highlights extensive lateral gene transfer and early evolution of tyrosine kinase signaling.</title>
        <authorList>
            <person name="Clarke M."/>
            <person name="Lohan A.J."/>
            <person name="Liu B."/>
            <person name="Lagkouvardos I."/>
            <person name="Roy S."/>
            <person name="Zafar N."/>
            <person name="Bertelli C."/>
            <person name="Schilde C."/>
            <person name="Kianianmomeni A."/>
            <person name="Burglin T.R."/>
            <person name="Frech C."/>
            <person name="Turcotte B."/>
            <person name="Kopec K.O."/>
            <person name="Synnott J.M."/>
            <person name="Choo C."/>
            <person name="Paponov I."/>
            <person name="Finkler A."/>
            <person name="Soon Heng Tan C."/>
            <person name="Hutchins A.P."/>
            <person name="Weinmeier T."/>
            <person name="Rattei T."/>
            <person name="Chu J.S."/>
            <person name="Gimenez G."/>
            <person name="Irimia M."/>
            <person name="Rigden D.J."/>
            <person name="Fitzpatrick D.A."/>
            <person name="Lorenzo-Morales J."/>
            <person name="Bateman A."/>
            <person name="Chiu C.H."/>
            <person name="Tang P."/>
            <person name="Hegemann P."/>
            <person name="Fromm H."/>
            <person name="Raoult D."/>
            <person name="Greub G."/>
            <person name="Miranda-Saavedra D."/>
            <person name="Chen N."/>
            <person name="Nash P."/>
            <person name="Ginger M.L."/>
            <person name="Horn M."/>
            <person name="Schaap P."/>
            <person name="Caler L."/>
            <person name="Loftus B."/>
        </authorList>
    </citation>
    <scope>NUCLEOTIDE SEQUENCE [LARGE SCALE GENOMIC DNA]</scope>
    <source>
        <strain evidence="2 3">Neff</strain>
    </source>
</reference>
<dbReference type="SMART" id="SM00212">
    <property type="entry name" value="UBCc"/>
    <property type="match status" value="1"/>
</dbReference>
<evidence type="ECO:0000313" key="3">
    <source>
        <dbReference type="Proteomes" id="UP000011083"/>
    </source>
</evidence>
<sequence length="152" mass="17068">MEDQKVGGRHNKTSKLILKEFQDTNYKSFSDGQITITFPHNDDLTHVKVVLTPTGGLYAGATVAFTLRLPAAYPNEIATVQCVSKILHPNISKTGAVCFNVFGAEWDSCMRLVDYAHSLLWLLYQPNLDSRLNSECPHNGHEFERLPQRHVA</sequence>
<dbReference type="VEuPathDB" id="AmoebaDB:ACA1_288490"/>
<dbReference type="GeneID" id="14926171"/>
<dbReference type="OrthoDB" id="10249039at2759"/>
<organism evidence="2 3">
    <name type="scientific">Acanthamoeba castellanii (strain ATCC 30010 / Neff)</name>
    <dbReference type="NCBI Taxonomy" id="1257118"/>
    <lineage>
        <taxon>Eukaryota</taxon>
        <taxon>Amoebozoa</taxon>
        <taxon>Discosea</taxon>
        <taxon>Longamoebia</taxon>
        <taxon>Centramoebida</taxon>
        <taxon>Acanthamoebidae</taxon>
        <taxon>Acanthamoeba</taxon>
    </lineage>
</organism>
<dbReference type="InterPro" id="IPR000608">
    <property type="entry name" value="UBC"/>
</dbReference>
<dbReference type="CDD" id="cd23794">
    <property type="entry name" value="UBCc_UBE2F_UBE2M"/>
    <property type="match status" value="1"/>
</dbReference>
<evidence type="ECO:0000313" key="2">
    <source>
        <dbReference type="EMBL" id="ELR25128.1"/>
    </source>
</evidence>
<dbReference type="SUPFAM" id="SSF54495">
    <property type="entry name" value="UBC-like"/>
    <property type="match status" value="1"/>
</dbReference>
<dbReference type="RefSeq" id="XP_004367883.1">
    <property type="nucleotide sequence ID" value="XM_004367826.1"/>
</dbReference>
<evidence type="ECO:0000259" key="1">
    <source>
        <dbReference type="PROSITE" id="PS50127"/>
    </source>
</evidence>
<name>L8HKE7_ACACF</name>
<gene>
    <name evidence="2" type="ORF">ACA1_288490</name>
</gene>
<proteinExistence type="predicted"/>
<dbReference type="PROSITE" id="PS50127">
    <property type="entry name" value="UBC_2"/>
    <property type="match status" value="1"/>
</dbReference>
<dbReference type="Proteomes" id="UP000011083">
    <property type="component" value="Unassembled WGS sequence"/>
</dbReference>
<accession>L8HKE7</accession>
<feature type="domain" description="UBC core" evidence="1">
    <location>
        <begin position="12"/>
        <end position="152"/>
    </location>
</feature>